<protein>
    <submittedName>
        <fullName evidence="2">Uncharacterized protein</fullName>
    </submittedName>
</protein>
<feature type="compositionally biased region" description="Basic and acidic residues" evidence="1">
    <location>
        <begin position="280"/>
        <end position="296"/>
    </location>
</feature>
<proteinExistence type="predicted"/>
<evidence type="ECO:0000313" key="2">
    <source>
        <dbReference type="EMBL" id="GAB1315041.1"/>
    </source>
</evidence>
<name>A0ABQ0GBD4_9PEZI</name>
<keyword evidence="3" id="KW-1185">Reference proteome</keyword>
<feature type="compositionally biased region" description="Acidic residues" evidence="1">
    <location>
        <begin position="545"/>
        <end position="565"/>
    </location>
</feature>
<evidence type="ECO:0000256" key="1">
    <source>
        <dbReference type="SAM" id="MobiDB-lite"/>
    </source>
</evidence>
<reference evidence="2 3" key="1">
    <citation type="submission" date="2024-09" db="EMBL/GenBank/DDBJ databases">
        <title>Itraconazole resistance in Madurella fahalii resulting from another homologue of gene encoding cytochrome P450 14-alpha sterol demethylase (CYP51).</title>
        <authorList>
            <person name="Yoshioka I."/>
            <person name="Fahal A.H."/>
            <person name="Kaneko S."/>
            <person name="Yaguchi T."/>
        </authorList>
    </citation>
    <scope>NUCLEOTIDE SEQUENCE [LARGE SCALE GENOMIC DNA]</scope>
    <source>
        <strain evidence="2 3">IFM 68171</strain>
    </source>
</reference>
<feature type="compositionally biased region" description="Basic residues" evidence="1">
    <location>
        <begin position="531"/>
        <end position="541"/>
    </location>
</feature>
<organism evidence="2 3">
    <name type="scientific">Madurella fahalii</name>
    <dbReference type="NCBI Taxonomy" id="1157608"/>
    <lineage>
        <taxon>Eukaryota</taxon>
        <taxon>Fungi</taxon>
        <taxon>Dikarya</taxon>
        <taxon>Ascomycota</taxon>
        <taxon>Pezizomycotina</taxon>
        <taxon>Sordariomycetes</taxon>
        <taxon>Sordariomycetidae</taxon>
        <taxon>Sordariales</taxon>
        <taxon>Sordariales incertae sedis</taxon>
        <taxon>Madurella</taxon>
    </lineage>
</organism>
<dbReference type="RefSeq" id="XP_070916772.1">
    <property type="nucleotide sequence ID" value="XM_071060671.1"/>
</dbReference>
<feature type="compositionally biased region" description="Polar residues" evidence="1">
    <location>
        <begin position="247"/>
        <end position="259"/>
    </location>
</feature>
<gene>
    <name evidence="2" type="ORF">MFIFM68171_05251</name>
</gene>
<accession>A0ABQ0GBD4</accession>
<evidence type="ECO:0000313" key="3">
    <source>
        <dbReference type="Proteomes" id="UP001628179"/>
    </source>
</evidence>
<dbReference type="EMBL" id="BAAFSV010000002">
    <property type="protein sequence ID" value="GAB1315041.1"/>
    <property type="molecule type" value="Genomic_DNA"/>
</dbReference>
<dbReference type="GeneID" id="98175994"/>
<dbReference type="Proteomes" id="UP001628179">
    <property type="component" value="Unassembled WGS sequence"/>
</dbReference>
<feature type="region of interest" description="Disordered" evidence="1">
    <location>
        <begin position="480"/>
        <end position="573"/>
    </location>
</feature>
<sequence>MAGRPRRRRASNSTVATVDDSQVRWAKESSILKPSPRGIPDNDWPCYVLTDATIYRKDGKTLANPLLVHVQGPLVIRGLLEVDDDELLPKLVKPNVKSAYIEISHSERYSIGDGPITLWISGLAGWFEIRPSLKYQPMYSQIREAITLYYGIFEAYEKYNKACGHKKKSKRPPPPTLDEIFLGCAVKAGDGMLRDEVEALCHKWADFLIPHFTKEVALVWDDTLFANWLRDSHPDVEKRIADAANESVPSPSLPGTQNPEENKAMQKRRSRSAKASSRSSEVRDVEMRDFAPDRSRSPQAKPANKGKSKLETPVLLPEKYKQLSQPASSKPSPAPGPRDSPADTPMADADSDSDSPVDRLLAVLREIAETTEIDKAQPPKIHSSVFFKCRIRHYGAAKEVISYYSKELLPRLGPEWKGTPFHDWLKATAKQPFEEPEHTTVEDIPAQTLRRAKIMSKAAPLNAAASQLPPAIALRTKTRNVAANESDGDSDEDVVARVRGRRSGKGAVLRLASSSKKRPAPDPDGQESGSRRGRKSTKIHHHISDDDEDEEEDTADDEVADDDDTASGSRLPLPEGAVLVVVHAERIPTMSPKGPNGTWTCEQEGCSYVVRSADEEAAQELIHKHFRDHEAQAEKINLALKESRGHMPINHLLDKIQAIGKTALLKKRETLNDEPIPAPIKRRLLI</sequence>
<feature type="compositionally biased region" description="Low complexity" evidence="1">
    <location>
        <begin position="322"/>
        <end position="331"/>
    </location>
</feature>
<comment type="caution">
    <text evidence="2">The sequence shown here is derived from an EMBL/GenBank/DDBJ whole genome shotgun (WGS) entry which is preliminary data.</text>
</comment>
<feature type="region of interest" description="Disordered" evidence="1">
    <location>
        <begin position="243"/>
        <end position="356"/>
    </location>
</feature>